<gene>
    <name evidence="1" type="ORF">J3359_03330</name>
</gene>
<reference evidence="1 2" key="1">
    <citation type="submission" date="2021-03" db="EMBL/GenBank/DDBJ databases">
        <title>Complete genome of Polaribacter_sp.SM13.</title>
        <authorList>
            <person name="Jeong S.W."/>
            <person name="Bae J.W."/>
        </authorList>
    </citation>
    <scope>NUCLEOTIDE SEQUENCE [LARGE SCALE GENOMIC DNA]</scope>
    <source>
        <strain evidence="1 2">SM13</strain>
    </source>
</reference>
<organism evidence="1 2">
    <name type="scientific">Polaribacter cellanae</name>
    <dbReference type="NCBI Taxonomy" id="2818493"/>
    <lineage>
        <taxon>Bacteria</taxon>
        <taxon>Pseudomonadati</taxon>
        <taxon>Bacteroidota</taxon>
        <taxon>Flavobacteriia</taxon>
        <taxon>Flavobacteriales</taxon>
        <taxon>Flavobacteriaceae</taxon>
    </lineage>
</organism>
<evidence type="ECO:0000313" key="1">
    <source>
        <dbReference type="EMBL" id="QTE23324.1"/>
    </source>
</evidence>
<name>A0A975H7T9_9FLAO</name>
<dbReference type="Proteomes" id="UP000663920">
    <property type="component" value="Chromosome"/>
</dbReference>
<dbReference type="RefSeq" id="WP_208079335.1">
    <property type="nucleotide sequence ID" value="NZ_CP071869.1"/>
</dbReference>
<dbReference type="KEGG" id="pcea:J3359_03330"/>
<keyword evidence="2" id="KW-1185">Reference proteome</keyword>
<accession>A0A975H7T9</accession>
<proteinExistence type="predicted"/>
<protein>
    <submittedName>
        <fullName evidence="1">Uncharacterized protein</fullName>
    </submittedName>
</protein>
<dbReference type="AlphaFoldDB" id="A0A975H7T9"/>
<evidence type="ECO:0000313" key="2">
    <source>
        <dbReference type="Proteomes" id="UP000663920"/>
    </source>
</evidence>
<dbReference type="EMBL" id="CP071869">
    <property type="protein sequence ID" value="QTE23324.1"/>
    <property type="molecule type" value="Genomic_DNA"/>
</dbReference>
<sequence>MIYENTYIGTFIYLFGYYAGINKIENPTSFNLTQQTPTDKTVGDLLSRIGGKNFIFEFKRTKNNIKKELDKKQRVSLLNHLFNSKEDFLFSQKIHFIVYPENNDFMIDFYTKIRDINNLSPLNFKSFSSGVFKDSLLIGKSTEKIGGSIDELKKYITLLNRFAPLPKSSGGRHAGIMVNYNKDKNEINFYEYEDILVLKKQLTLELEVIHQKSRKIKKDRNFGMSR</sequence>